<dbReference type="InterPro" id="IPR011701">
    <property type="entry name" value="MFS"/>
</dbReference>
<keyword evidence="10" id="KW-0406">Ion transport</keyword>
<dbReference type="SUPFAM" id="SSF103473">
    <property type="entry name" value="MFS general substrate transporter"/>
    <property type="match status" value="1"/>
</dbReference>
<evidence type="ECO:0000256" key="11">
    <source>
        <dbReference type="ARBA" id="ARBA00023136"/>
    </source>
</evidence>
<evidence type="ECO:0000256" key="14">
    <source>
        <dbReference type="SAM" id="Phobius"/>
    </source>
</evidence>
<evidence type="ECO:0000256" key="13">
    <source>
        <dbReference type="ARBA" id="ARBA00040630"/>
    </source>
</evidence>
<reference evidence="16" key="1">
    <citation type="submission" date="2022-07" db="EMBL/GenBank/DDBJ databases">
        <title>FELIX.</title>
        <authorList>
            <person name="Wan K.H."/>
            <person name="Park S."/>
            <person name="Lawrence Q."/>
            <person name="Eichenberger J.P."/>
            <person name="Booth B.W."/>
            <person name="Piaggio A.J."/>
            <person name="Chandler J.C."/>
            <person name="Franklin A.B."/>
            <person name="Celniker S.E."/>
        </authorList>
    </citation>
    <scope>NUCLEOTIDE SEQUENCE</scope>
    <source>
        <strain evidence="16">QA-1986 374</strain>
    </source>
</reference>
<keyword evidence="7 14" id="KW-0812">Transmembrane</keyword>
<name>A0ABY5JYS0_9BACI</name>
<keyword evidence="8" id="KW-0375">Hydrogen ion transport</keyword>
<evidence type="ECO:0000256" key="3">
    <source>
        <dbReference type="ARBA" id="ARBA00007520"/>
    </source>
</evidence>
<dbReference type="EMBL" id="CP101914">
    <property type="protein sequence ID" value="UUI05570.1"/>
    <property type="molecule type" value="Genomic_DNA"/>
</dbReference>
<feature type="domain" description="Major facilitator superfamily (MFS) profile" evidence="15">
    <location>
        <begin position="1"/>
        <end position="123"/>
    </location>
</feature>
<evidence type="ECO:0000256" key="5">
    <source>
        <dbReference type="ARBA" id="ARBA00022449"/>
    </source>
</evidence>
<comment type="similarity">
    <text evidence="3">Belongs to the major facilitator superfamily. TCR/Tet family.</text>
</comment>
<comment type="subcellular location">
    <subcellularLocation>
        <location evidence="2">Cell membrane</location>
        <topology evidence="2">Multi-pass membrane protein</topology>
    </subcellularLocation>
</comment>
<evidence type="ECO:0000256" key="10">
    <source>
        <dbReference type="ARBA" id="ARBA00023065"/>
    </source>
</evidence>
<dbReference type="Proteomes" id="UP001059773">
    <property type="component" value="Chromosome"/>
</dbReference>
<evidence type="ECO:0000313" key="16">
    <source>
        <dbReference type="EMBL" id="UUI05570.1"/>
    </source>
</evidence>
<dbReference type="InterPro" id="IPR020846">
    <property type="entry name" value="MFS_dom"/>
</dbReference>
<feature type="transmembrane region" description="Helical" evidence="14">
    <location>
        <begin position="21"/>
        <end position="43"/>
    </location>
</feature>
<feature type="transmembrane region" description="Helical" evidence="14">
    <location>
        <begin position="49"/>
        <end position="66"/>
    </location>
</feature>
<dbReference type="PANTHER" id="PTHR23501">
    <property type="entry name" value="MAJOR FACILITATOR SUPERFAMILY"/>
    <property type="match status" value="1"/>
</dbReference>
<keyword evidence="9 14" id="KW-1133">Transmembrane helix</keyword>
<evidence type="ECO:0000256" key="7">
    <source>
        <dbReference type="ARBA" id="ARBA00022692"/>
    </source>
</evidence>
<dbReference type="PROSITE" id="PS50850">
    <property type="entry name" value="MFS"/>
    <property type="match status" value="1"/>
</dbReference>
<evidence type="ECO:0000256" key="1">
    <source>
        <dbReference type="ARBA" id="ARBA00003279"/>
    </source>
</evidence>
<dbReference type="RefSeq" id="WP_256710406.1">
    <property type="nucleotide sequence ID" value="NZ_CP101914.1"/>
</dbReference>
<evidence type="ECO:0000256" key="6">
    <source>
        <dbReference type="ARBA" id="ARBA00022475"/>
    </source>
</evidence>
<dbReference type="PANTHER" id="PTHR23501:SF188">
    <property type="entry name" value="TETRACYCLINE RESISTANCE PROTEIN"/>
    <property type="match status" value="1"/>
</dbReference>
<protein>
    <recommendedName>
        <fullName evidence="13">Tetracycline resistance protein</fullName>
    </recommendedName>
</protein>
<evidence type="ECO:0000256" key="12">
    <source>
        <dbReference type="ARBA" id="ARBA00023251"/>
    </source>
</evidence>
<keyword evidence="5" id="KW-0050">Antiport</keyword>
<evidence type="ECO:0000256" key="8">
    <source>
        <dbReference type="ARBA" id="ARBA00022781"/>
    </source>
</evidence>
<dbReference type="Pfam" id="PF07690">
    <property type="entry name" value="MFS_1"/>
    <property type="match status" value="1"/>
</dbReference>
<keyword evidence="6" id="KW-1003">Cell membrane</keyword>
<evidence type="ECO:0000256" key="4">
    <source>
        <dbReference type="ARBA" id="ARBA00022448"/>
    </source>
</evidence>
<evidence type="ECO:0000259" key="15">
    <source>
        <dbReference type="PROSITE" id="PS50850"/>
    </source>
</evidence>
<proteinExistence type="inferred from homology"/>
<keyword evidence="12" id="KW-0046">Antibiotic resistance</keyword>
<dbReference type="PRINTS" id="PR01036">
    <property type="entry name" value="TCRTETB"/>
</dbReference>
<dbReference type="Gene3D" id="1.20.1720.10">
    <property type="entry name" value="Multidrug resistance protein D"/>
    <property type="match status" value="1"/>
</dbReference>
<gene>
    <name evidence="16" type="ORF">NP439_13555</name>
</gene>
<evidence type="ECO:0000313" key="17">
    <source>
        <dbReference type="Proteomes" id="UP001059773"/>
    </source>
</evidence>
<comment type="function">
    <text evidence="1">Resistance to tetracycline by an active tetracycline efflux. This is an energy-dependent process that decreases the accumulation of the antibiotic in whole cells. This protein functions as a metal-tetracycline/H(+) antiporter.</text>
</comment>
<organism evidence="16 17">
    <name type="scientific">Oceanobacillus jeddahense</name>
    <dbReference type="NCBI Taxonomy" id="1462527"/>
    <lineage>
        <taxon>Bacteria</taxon>
        <taxon>Bacillati</taxon>
        <taxon>Bacillota</taxon>
        <taxon>Bacilli</taxon>
        <taxon>Bacillales</taxon>
        <taxon>Bacillaceae</taxon>
        <taxon>Oceanobacillus</taxon>
    </lineage>
</organism>
<keyword evidence="11 14" id="KW-0472">Membrane</keyword>
<sequence length="123" mass="13469">MYAVGSMVYGKLSDRYRLKSLLTIGLLLLSVGSLIGLLAHVYWMILLSRIIQAAGGSVIPAIAIIVPARYIPIEKRGKVLGIMTSGLALRGVLGPITASFIANFAHWRYFTWWRSSVITAGDY</sequence>
<feature type="transmembrane region" description="Helical" evidence="14">
    <location>
        <begin position="87"/>
        <end position="107"/>
    </location>
</feature>
<accession>A0ABY5JYS0</accession>
<evidence type="ECO:0000256" key="2">
    <source>
        <dbReference type="ARBA" id="ARBA00004651"/>
    </source>
</evidence>
<dbReference type="InterPro" id="IPR036259">
    <property type="entry name" value="MFS_trans_sf"/>
</dbReference>
<evidence type="ECO:0000256" key="9">
    <source>
        <dbReference type="ARBA" id="ARBA00022989"/>
    </source>
</evidence>
<keyword evidence="4" id="KW-0813">Transport</keyword>
<keyword evidence="17" id="KW-1185">Reference proteome</keyword>